<proteinExistence type="inferred from homology"/>
<sequence>MNKSEYSYISPYEIDENTFDLLDKQWMLILAGEKEKHNSMTASWGGFGILWNKPVAFIFIRPQRYTLGFVEQNDFFTLNFFEERWRDALHLCGSKSGREIDKTKAAGLSVANLQNTIAFNEARLVIECRKLYIDDFKPENFLDKGIVEKHYPKSDFHRLFVAEITAVYKKG</sequence>
<dbReference type="InterPro" id="IPR002563">
    <property type="entry name" value="Flavin_Rdtase-like_dom"/>
</dbReference>
<dbReference type="GO" id="GO:0016646">
    <property type="term" value="F:oxidoreductase activity, acting on the CH-NH group of donors, NAD or NADP as acceptor"/>
    <property type="evidence" value="ECO:0007669"/>
    <property type="project" value="UniProtKB-ARBA"/>
</dbReference>
<dbReference type="Gene3D" id="2.30.110.10">
    <property type="entry name" value="Electron Transport, Fmn-binding Protein, Chain A"/>
    <property type="match status" value="1"/>
</dbReference>
<dbReference type="EMBL" id="CP041345">
    <property type="protein sequence ID" value="QKG80723.1"/>
    <property type="molecule type" value="Genomic_DNA"/>
</dbReference>
<organism evidence="3 4">
    <name type="scientific">Tenuifilum thalassicum</name>
    <dbReference type="NCBI Taxonomy" id="2590900"/>
    <lineage>
        <taxon>Bacteria</taxon>
        <taxon>Pseudomonadati</taxon>
        <taxon>Bacteroidota</taxon>
        <taxon>Bacteroidia</taxon>
        <taxon>Bacteroidales</taxon>
        <taxon>Tenuifilaceae</taxon>
        <taxon>Tenuifilum</taxon>
    </lineage>
</organism>
<protein>
    <submittedName>
        <fullName evidence="3">Flavin reductase family protein</fullName>
    </submittedName>
</protein>
<dbReference type="InterPro" id="IPR012349">
    <property type="entry name" value="Split_barrel_FMN-bd"/>
</dbReference>
<dbReference type="PANTHER" id="PTHR43567">
    <property type="entry name" value="FLAVOREDOXIN-RELATED-RELATED"/>
    <property type="match status" value="1"/>
</dbReference>
<dbReference type="Pfam" id="PF01613">
    <property type="entry name" value="Flavin_Reduct"/>
    <property type="match status" value="1"/>
</dbReference>
<gene>
    <name evidence="3" type="ORF">FHG85_10750</name>
</gene>
<accession>A0A7D4BEH8</accession>
<dbReference type="Proteomes" id="UP000500961">
    <property type="component" value="Chromosome"/>
</dbReference>
<dbReference type="GO" id="GO:0010181">
    <property type="term" value="F:FMN binding"/>
    <property type="evidence" value="ECO:0007669"/>
    <property type="project" value="InterPro"/>
</dbReference>
<name>A0A7D4BEH8_9BACT</name>
<dbReference type="InterPro" id="IPR052174">
    <property type="entry name" value="Flavoredoxin"/>
</dbReference>
<evidence type="ECO:0000259" key="2">
    <source>
        <dbReference type="Pfam" id="PF01613"/>
    </source>
</evidence>
<feature type="domain" description="Flavin reductase like" evidence="2">
    <location>
        <begin position="28"/>
        <end position="168"/>
    </location>
</feature>
<dbReference type="PANTHER" id="PTHR43567:SF5">
    <property type="entry name" value="HYPOTHETICAL CYTOSOLIC PROTEIN"/>
    <property type="match status" value="1"/>
</dbReference>
<evidence type="ECO:0000313" key="4">
    <source>
        <dbReference type="Proteomes" id="UP000500961"/>
    </source>
</evidence>
<dbReference type="SUPFAM" id="SSF50475">
    <property type="entry name" value="FMN-binding split barrel"/>
    <property type="match status" value="1"/>
</dbReference>
<evidence type="ECO:0000313" key="3">
    <source>
        <dbReference type="EMBL" id="QKG80723.1"/>
    </source>
</evidence>
<dbReference type="KEGG" id="ttz:FHG85_10750"/>
<reference evidence="3 4" key="1">
    <citation type="submission" date="2019-07" db="EMBL/GenBank/DDBJ databases">
        <title>Thalassofilum flectens gen. nov., sp. nov., a novel moderate thermophilic anaerobe from a shallow sea hot spring in Kunashir Island (Russia), representing a new family in the order Bacteroidales, and proposal of Thalassofilacea fam. nov.</title>
        <authorList>
            <person name="Kochetkova T.V."/>
            <person name="Podosokorskaya O.A."/>
            <person name="Novikov A."/>
            <person name="Elcheninov A.G."/>
            <person name="Toshchakov S.V."/>
            <person name="Kublanov I.V."/>
        </authorList>
    </citation>
    <scope>NUCLEOTIDE SEQUENCE [LARGE SCALE GENOMIC DNA]</scope>
    <source>
        <strain evidence="3 4">38-H</strain>
    </source>
</reference>
<keyword evidence="4" id="KW-1185">Reference proteome</keyword>
<comment type="similarity">
    <text evidence="1">Belongs to the flavoredoxin family.</text>
</comment>
<evidence type="ECO:0000256" key="1">
    <source>
        <dbReference type="ARBA" id="ARBA00038054"/>
    </source>
</evidence>
<dbReference type="AlphaFoldDB" id="A0A7D4BEH8"/>